<gene>
    <name evidence="1" type="ORF">E4P82_00230</name>
</gene>
<comment type="caution">
    <text evidence="1">The sequence shown here is derived from an EMBL/GenBank/DDBJ whole genome shotgun (WGS) entry which is preliminary data.</text>
</comment>
<dbReference type="RefSeq" id="WP_169247024.1">
    <property type="nucleotide sequence ID" value="NZ_SPMZ01000002.1"/>
</dbReference>
<proteinExistence type="predicted"/>
<evidence type="ECO:0008006" key="3">
    <source>
        <dbReference type="Google" id="ProtNLM"/>
    </source>
</evidence>
<dbReference type="EMBL" id="SPMZ01000002">
    <property type="protein sequence ID" value="NMQ17766.1"/>
    <property type="molecule type" value="Genomic_DNA"/>
</dbReference>
<keyword evidence="2" id="KW-1185">Reference proteome</keyword>
<name>A0ABX1TID4_9GAMM</name>
<organism evidence="1 2">
    <name type="scientific">Candidatus Competibacter phosphatis</name>
    <dbReference type="NCBI Taxonomy" id="221280"/>
    <lineage>
        <taxon>Bacteria</taxon>
        <taxon>Pseudomonadati</taxon>
        <taxon>Pseudomonadota</taxon>
        <taxon>Gammaproteobacteria</taxon>
        <taxon>Candidatus Competibacteraceae</taxon>
        <taxon>Candidatus Competibacter</taxon>
    </lineage>
</organism>
<sequence length="261" mass="28937">MNAPVSVDDLNHEEIRNWLERALRGQEPLPLLTRDEFPHLGILRLEKTLKPATRDSLREGALQLIRRFCADGQGETAYLEELLALVSAFRDPEAVQMLVRLAEHFPDASQISTEIRLAVLAALVDMSPPQPAEFWVRIFRQDPEQYAGLVLSGMLAINPACAIEVLPKMPDTERAGQAAALKLDLAWDDLPPKQRHRFVQDIQAVLVRCGSRFVGPVRAWANSKIAPRGPEANPGLWAALCKSLGPEVAPRTHTPKLCEAA</sequence>
<reference evidence="1 2" key="1">
    <citation type="submission" date="2019-03" db="EMBL/GenBank/DDBJ databases">
        <title>Metabolic reconstructions from genomes of highly enriched 'Candidatus Accumulibacter' and 'Candidatus Competibacter' bioreactor populations.</title>
        <authorList>
            <person name="Annavajhala M.K."/>
            <person name="Welles L."/>
            <person name="Abbas B."/>
            <person name="Sorokin D."/>
            <person name="Park H."/>
            <person name="Van Loosdrecht M."/>
            <person name="Chandran K."/>
        </authorList>
    </citation>
    <scope>NUCLEOTIDE SEQUENCE [LARGE SCALE GENOMIC DNA]</scope>
    <source>
        <strain evidence="1 2">SBR_G</strain>
    </source>
</reference>
<evidence type="ECO:0000313" key="1">
    <source>
        <dbReference type="EMBL" id="NMQ17766.1"/>
    </source>
</evidence>
<accession>A0ABX1TID4</accession>
<dbReference type="Proteomes" id="UP000760480">
    <property type="component" value="Unassembled WGS sequence"/>
</dbReference>
<evidence type="ECO:0000313" key="2">
    <source>
        <dbReference type="Proteomes" id="UP000760480"/>
    </source>
</evidence>
<protein>
    <recommendedName>
        <fullName evidence="3">HEAT repeat domain-containing protein</fullName>
    </recommendedName>
</protein>